<evidence type="ECO:0000313" key="7">
    <source>
        <dbReference type="EMBL" id="CAK0866735.1"/>
    </source>
</evidence>
<evidence type="ECO:0000256" key="3">
    <source>
        <dbReference type="ARBA" id="ARBA00022989"/>
    </source>
</evidence>
<feature type="transmembrane region" description="Helical" evidence="6">
    <location>
        <begin position="54"/>
        <end position="76"/>
    </location>
</feature>
<organism evidence="7 8">
    <name type="scientific">Prorocentrum cordatum</name>
    <dbReference type="NCBI Taxonomy" id="2364126"/>
    <lineage>
        <taxon>Eukaryota</taxon>
        <taxon>Sar</taxon>
        <taxon>Alveolata</taxon>
        <taxon>Dinophyceae</taxon>
        <taxon>Prorocentrales</taxon>
        <taxon>Prorocentraceae</taxon>
        <taxon>Prorocentrum</taxon>
    </lineage>
</organism>
<protein>
    <recommendedName>
        <fullName evidence="9">Transmembrane protein 184C</fullName>
    </recommendedName>
</protein>
<keyword evidence="3 6" id="KW-1133">Transmembrane helix</keyword>
<feature type="transmembrane region" description="Helical" evidence="6">
    <location>
        <begin position="333"/>
        <end position="353"/>
    </location>
</feature>
<evidence type="ECO:0000256" key="5">
    <source>
        <dbReference type="SAM" id="MobiDB-lite"/>
    </source>
</evidence>
<dbReference type="SMART" id="SM01417">
    <property type="entry name" value="Solute_trans_a"/>
    <property type="match status" value="1"/>
</dbReference>
<keyword evidence="2 6" id="KW-0812">Transmembrane</keyword>
<feature type="transmembrane region" description="Helical" evidence="6">
    <location>
        <begin position="300"/>
        <end position="321"/>
    </location>
</feature>
<evidence type="ECO:0000256" key="6">
    <source>
        <dbReference type="SAM" id="Phobius"/>
    </source>
</evidence>
<feature type="transmembrane region" description="Helical" evidence="6">
    <location>
        <begin position="15"/>
        <end position="33"/>
    </location>
</feature>
<evidence type="ECO:0000313" key="8">
    <source>
        <dbReference type="Proteomes" id="UP001189429"/>
    </source>
</evidence>
<comment type="caution">
    <text evidence="7">The sequence shown here is derived from an EMBL/GenBank/DDBJ whole genome shotgun (WGS) entry which is preliminary data.</text>
</comment>
<evidence type="ECO:0000256" key="2">
    <source>
        <dbReference type="ARBA" id="ARBA00022692"/>
    </source>
</evidence>
<name>A0ABN9V2B3_9DINO</name>
<dbReference type="Proteomes" id="UP001189429">
    <property type="component" value="Unassembled WGS sequence"/>
</dbReference>
<keyword evidence="8" id="KW-1185">Reference proteome</keyword>
<feature type="compositionally biased region" description="Polar residues" evidence="5">
    <location>
        <begin position="165"/>
        <end position="177"/>
    </location>
</feature>
<dbReference type="PANTHER" id="PTHR23423">
    <property type="entry name" value="ORGANIC SOLUTE TRANSPORTER-RELATED"/>
    <property type="match status" value="1"/>
</dbReference>
<dbReference type="InterPro" id="IPR005178">
    <property type="entry name" value="Ostalpha/TMEM184C"/>
</dbReference>
<reference evidence="7" key="1">
    <citation type="submission" date="2023-10" db="EMBL/GenBank/DDBJ databases">
        <authorList>
            <person name="Chen Y."/>
            <person name="Shah S."/>
            <person name="Dougan E. K."/>
            <person name="Thang M."/>
            <person name="Chan C."/>
        </authorList>
    </citation>
    <scope>NUCLEOTIDE SEQUENCE [LARGE SCALE GENOMIC DNA]</scope>
</reference>
<keyword evidence="4 6" id="KW-0472">Membrane</keyword>
<proteinExistence type="predicted"/>
<feature type="region of interest" description="Disordered" evidence="5">
    <location>
        <begin position="190"/>
        <end position="215"/>
    </location>
</feature>
<evidence type="ECO:0008006" key="9">
    <source>
        <dbReference type="Google" id="ProtNLM"/>
    </source>
</evidence>
<gene>
    <name evidence="7" type="ORF">PCOR1329_LOCUS53841</name>
</gene>
<feature type="transmembrane region" description="Helical" evidence="6">
    <location>
        <begin position="96"/>
        <end position="116"/>
    </location>
</feature>
<accession>A0ABN9V2B3</accession>
<evidence type="ECO:0000256" key="1">
    <source>
        <dbReference type="ARBA" id="ARBA00004141"/>
    </source>
</evidence>
<dbReference type="Pfam" id="PF03619">
    <property type="entry name" value="Solute_trans_a"/>
    <property type="match status" value="1"/>
</dbReference>
<sequence length="470" mass="51642">MNDDPHWSLLRGQPPWLLAAEITSLACTALAIAKSFQLIQQHRRQNKHASLRKVTIRILLMVPLYALSASASLWLFQVPLVSEGLEVLRTLYESVVIFSFVQLVIICCGGVTYLLARFEVLPTQQGQCDDGECPPVASSFVQTTDGMASPEALALPRPLGDSDSDASTIPSSWPQGATDVSTLRALTSLLEPGESGPNEDSSESDSVESRRSSYDECEVATPSLRRPAKQFPILERCLPAWRSPEQMLRWCITGALTYVVVSCFNGVLKAVAFTVVEYGSPGAQDIANNFVLSSASPLRLVVGLFQFVAMTSLLVLAVNVMEDLKPIRPEAKFLSVKSIVFFTVWQGFVLHVLGDHHIARWRILDSLSGWEGFGCSCERDMQVAVIIQSLLVCLEMCILSFVHPWVFPPNDYETVLVNQHAFHEHAGAVCRLETPNPSRRGGRVINVGDIFRDSRSMRSEAALYGASSSG</sequence>
<feature type="region of interest" description="Disordered" evidence="5">
    <location>
        <begin position="151"/>
        <end position="177"/>
    </location>
</feature>
<evidence type="ECO:0000256" key="4">
    <source>
        <dbReference type="ARBA" id="ARBA00023136"/>
    </source>
</evidence>
<dbReference type="EMBL" id="CAUYUJ010016567">
    <property type="protein sequence ID" value="CAK0866735.1"/>
    <property type="molecule type" value="Genomic_DNA"/>
</dbReference>
<comment type="subcellular location">
    <subcellularLocation>
        <location evidence="1">Membrane</location>
        <topology evidence="1">Multi-pass membrane protein</topology>
    </subcellularLocation>
</comment>